<feature type="compositionally biased region" description="Polar residues" evidence="1">
    <location>
        <begin position="550"/>
        <end position="568"/>
    </location>
</feature>
<evidence type="ECO:0000256" key="1">
    <source>
        <dbReference type="SAM" id="MobiDB-lite"/>
    </source>
</evidence>
<proteinExistence type="predicted"/>
<dbReference type="EMBL" id="JAYRBN010000091">
    <property type="protein sequence ID" value="KAL2730104.1"/>
    <property type="molecule type" value="Genomic_DNA"/>
</dbReference>
<feature type="non-terminal residue" evidence="2">
    <location>
        <position position="890"/>
    </location>
</feature>
<dbReference type="AlphaFoldDB" id="A0ABD2BBI2"/>
<gene>
    <name evidence="2" type="ORF">V1477_015915</name>
</gene>
<feature type="region of interest" description="Disordered" evidence="1">
    <location>
        <begin position="229"/>
        <end position="260"/>
    </location>
</feature>
<evidence type="ECO:0000313" key="3">
    <source>
        <dbReference type="Proteomes" id="UP001607303"/>
    </source>
</evidence>
<feature type="compositionally biased region" description="Basic and acidic residues" evidence="1">
    <location>
        <begin position="242"/>
        <end position="260"/>
    </location>
</feature>
<dbReference type="Proteomes" id="UP001607303">
    <property type="component" value="Unassembled WGS sequence"/>
</dbReference>
<accession>A0ABD2BBI2</accession>
<evidence type="ECO:0000313" key="2">
    <source>
        <dbReference type="EMBL" id="KAL2730104.1"/>
    </source>
</evidence>
<keyword evidence="3" id="KW-1185">Reference proteome</keyword>
<feature type="compositionally biased region" description="Polar residues" evidence="1">
    <location>
        <begin position="515"/>
        <end position="538"/>
    </location>
</feature>
<feature type="region of interest" description="Disordered" evidence="1">
    <location>
        <begin position="440"/>
        <end position="477"/>
    </location>
</feature>
<name>A0ABD2BBI2_VESMC</name>
<comment type="caution">
    <text evidence="2">The sequence shown here is derived from an EMBL/GenBank/DDBJ whole genome shotgun (WGS) entry which is preliminary data.</text>
</comment>
<reference evidence="2 3" key="1">
    <citation type="journal article" date="2024" name="Ann. Entomol. Soc. Am.">
        <title>Genomic analyses of the southern and eastern yellowjacket wasps (Hymenoptera: Vespidae) reveal evolutionary signatures of social life.</title>
        <authorList>
            <person name="Catto M.A."/>
            <person name="Caine P.B."/>
            <person name="Orr S.E."/>
            <person name="Hunt B.G."/>
            <person name="Goodisman M.A.D."/>
        </authorList>
    </citation>
    <scope>NUCLEOTIDE SEQUENCE [LARGE SCALE GENOMIC DNA]</scope>
    <source>
        <strain evidence="2">232</strain>
        <tissue evidence="2">Head and thorax</tissue>
    </source>
</reference>
<feature type="region of interest" description="Disordered" evidence="1">
    <location>
        <begin position="502"/>
        <end position="584"/>
    </location>
</feature>
<organism evidence="2 3">
    <name type="scientific">Vespula maculifrons</name>
    <name type="common">Eastern yellow jacket</name>
    <name type="synonym">Wasp</name>
    <dbReference type="NCBI Taxonomy" id="7453"/>
    <lineage>
        <taxon>Eukaryota</taxon>
        <taxon>Metazoa</taxon>
        <taxon>Ecdysozoa</taxon>
        <taxon>Arthropoda</taxon>
        <taxon>Hexapoda</taxon>
        <taxon>Insecta</taxon>
        <taxon>Pterygota</taxon>
        <taxon>Neoptera</taxon>
        <taxon>Endopterygota</taxon>
        <taxon>Hymenoptera</taxon>
        <taxon>Apocrita</taxon>
        <taxon>Aculeata</taxon>
        <taxon>Vespoidea</taxon>
        <taxon>Vespidae</taxon>
        <taxon>Vespinae</taxon>
        <taxon>Vespula</taxon>
    </lineage>
</organism>
<sequence>MCALLSSTRSTMFLRHHKLPIGIMQNIFGSTLKKSFSTTSIREKEDNSSSKKTSFLTKLKNIFNKSDHISNEVHDKIAYLQSALSQTIYLENKLFDRRINHTLESRMNNDVNMDFTNVIEQTTSKRTAKRIENMFAYDLSEMTLKGNPAIFIMNEFWNNELDKFYQLMIYNNCMNDFPIVNNNSSKYQLNIDPRNQYHFPTRTRSLFGCGTLLRSLIHDHGEASKVISFVPRSPKPPIREPNMPEKRDKKDKGKEKKEKKPVIRTLNRYIKTSKHFLKINIGESTQYVSNLAMARTPTIYNSNMSIGKRYASLGTFKLFKETSRRPNILNKTKESLLKSKILSRNQMLSFDKNYQTIDGKVGDKENKETEVMENSELSIDNEISAWQTLVDKSKPPPEKKVDQELVELQLDKVSIRPEPPIPKLDVEMVKPMNSEIKIEDEFIETVSSDRKSTRPAENARSGNTSETHKVENRKYHTVSNEDEAVLEKKDKFQVILINRNFSKSHSPSKTDSESAQRSNTQNQQLSSTKVQSDQTAFARSSARESENTDEGTSNESKRSSLSTDFQSGNRKHDEETTGNFTQTFDAVDGERVISLNHSNQGNARLPTSVTISSRPKQELNENQLENDIINSKDGRDYSYSSMNVAAHDEYPYTCFDESYIEENKYIDSKDELDKNDGSIEKQMAEASMKEDEECKKIEMITDTNDDFIRIPGDPYPYSREHFKKWRLPRKKTFEDTILKTLQTKSDVKRITDNIESHSSQILGSSGVGNLEDSKTSSIQKEKQPIREMSHDSHVHDKSYHAMLTDNVENENRSKKLKKNRHTVKCNDRKFYVSSLDQQIVPECLRRGVNNENSKTKYNLGKLLEQVSGNEKLMKDDVSRREYHRWIRSGF</sequence>
<protein>
    <submittedName>
        <fullName evidence="2">Uncharacterized protein</fullName>
    </submittedName>
</protein>